<dbReference type="GO" id="GO:0009055">
    <property type="term" value="F:electron transfer activity"/>
    <property type="evidence" value="ECO:0007669"/>
    <property type="project" value="InterPro"/>
</dbReference>
<name>A0A840SQ66_9RHOB</name>
<evidence type="ECO:0000256" key="4">
    <source>
        <dbReference type="PROSITE-ProRule" id="PRU00433"/>
    </source>
</evidence>
<dbReference type="AlphaFoldDB" id="A0A840SQ66"/>
<protein>
    <submittedName>
        <fullName evidence="6">Mono/diheme cytochrome c family protein</fullName>
    </submittedName>
</protein>
<proteinExistence type="predicted"/>
<accession>A0A840SQ66</accession>
<dbReference type="InterPro" id="IPR051459">
    <property type="entry name" value="Cytochrome_c-type_DH"/>
</dbReference>
<keyword evidence="3 4" id="KW-0408">Iron</keyword>
<evidence type="ECO:0000256" key="1">
    <source>
        <dbReference type="ARBA" id="ARBA00022617"/>
    </source>
</evidence>
<evidence type="ECO:0000259" key="5">
    <source>
        <dbReference type="PROSITE" id="PS51007"/>
    </source>
</evidence>
<evidence type="ECO:0000313" key="6">
    <source>
        <dbReference type="EMBL" id="MBB5222890.1"/>
    </source>
</evidence>
<evidence type="ECO:0000256" key="3">
    <source>
        <dbReference type="ARBA" id="ARBA00023004"/>
    </source>
</evidence>
<evidence type="ECO:0000256" key="2">
    <source>
        <dbReference type="ARBA" id="ARBA00022723"/>
    </source>
</evidence>
<comment type="caution">
    <text evidence="6">The sequence shown here is derived from an EMBL/GenBank/DDBJ whole genome shotgun (WGS) entry which is preliminary data.</text>
</comment>
<gene>
    <name evidence="6" type="ORF">HNP73_002837</name>
</gene>
<reference evidence="6 7" key="1">
    <citation type="submission" date="2020-08" db="EMBL/GenBank/DDBJ databases">
        <title>Genomic Encyclopedia of Type Strains, Phase IV (KMG-IV): sequencing the most valuable type-strain genomes for metagenomic binning, comparative biology and taxonomic classification.</title>
        <authorList>
            <person name="Goeker M."/>
        </authorList>
    </citation>
    <scope>NUCLEOTIDE SEQUENCE [LARGE SCALE GENOMIC DNA]</scope>
    <source>
        <strain evidence="6 7">DSM 101730</strain>
    </source>
</reference>
<dbReference type="PANTHER" id="PTHR35008:SF8">
    <property type="entry name" value="ALCOHOL DEHYDROGENASE CYTOCHROME C SUBUNIT"/>
    <property type="match status" value="1"/>
</dbReference>
<dbReference type="SUPFAM" id="SSF46626">
    <property type="entry name" value="Cytochrome c"/>
    <property type="match status" value="2"/>
</dbReference>
<keyword evidence="2 4" id="KW-0479">Metal-binding</keyword>
<organism evidence="6 7">
    <name type="scientific">Amaricoccus macauensis</name>
    <dbReference type="NCBI Taxonomy" id="57001"/>
    <lineage>
        <taxon>Bacteria</taxon>
        <taxon>Pseudomonadati</taxon>
        <taxon>Pseudomonadota</taxon>
        <taxon>Alphaproteobacteria</taxon>
        <taxon>Rhodobacterales</taxon>
        <taxon>Paracoccaceae</taxon>
        <taxon>Amaricoccus</taxon>
    </lineage>
</organism>
<dbReference type="PANTHER" id="PTHR35008">
    <property type="entry name" value="BLL4482 PROTEIN-RELATED"/>
    <property type="match status" value="1"/>
</dbReference>
<dbReference type="InterPro" id="IPR009056">
    <property type="entry name" value="Cyt_c-like_dom"/>
</dbReference>
<sequence length="231" mass="24551">MTLELAGGGPVIDDKMITAYAPNITPAGEIAGWSDAELSRAIREGIRPDGTLIGPPMPFSLYKGLSDTDLAAIVAFLRTLKPIEHTVPKSVYNIPLPPAYGPPVTHVADIPRGPTAEYGAYIAGPIAHCLECHTPMGPQGPMYDGHLGQGGFEFPGPWGTSVSANLTSGDDGLKSFSDTQIADMITKGVKPDGTRMLPPMPYAWLAKMTPDDLQAVILYLRTLPPLPDYKG</sequence>
<keyword evidence="7" id="KW-1185">Reference proteome</keyword>
<dbReference type="Proteomes" id="UP000549457">
    <property type="component" value="Unassembled WGS sequence"/>
</dbReference>
<dbReference type="GO" id="GO:0046872">
    <property type="term" value="F:metal ion binding"/>
    <property type="evidence" value="ECO:0007669"/>
    <property type="project" value="UniProtKB-KW"/>
</dbReference>
<keyword evidence="1 4" id="KW-0349">Heme</keyword>
<feature type="domain" description="Cytochrome c" evidence="5">
    <location>
        <begin position="108"/>
        <end position="224"/>
    </location>
</feature>
<dbReference type="PROSITE" id="PS51007">
    <property type="entry name" value="CYTC"/>
    <property type="match status" value="1"/>
</dbReference>
<dbReference type="InterPro" id="IPR036909">
    <property type="entry name" value="Cyt_c-like_dom_sf"/>
</dbReference>
<dbReference type="Gene3D" id="1.10.760.10">
    <property type="entry name" value="Cytochrome c-like domain"/>
    <property type="match status" value="2"/>
</dbReference>
<evidence type="ECO:0000313" key="7">
    <source>
        <dbReference type="Proteomes" id="UP000549457"/>
    </source>
</evidence>
<dbReference type="GO" id="GO:0020037">
    <property type="term" value="F:heme binding"/>
    <property type="evidence" value="ECO:0007669"/>
    <property type="project" value="InterPro"/>
</dbReference>
<dbReference type="EMBL" id="JACHFM010000003">
    <property type="protein sequence ID" value="MBB5222890.1"/>
    <property type="molecule type" value="Genomic_DNA"/>
</dbReference>